<comment type="caution">
    <text evidence="2">The sequence shown here is derived from an EMBL/GenBank/DDBJ whole genome shotgun (WGS) entry which is preliminary data.</text>
</comment>
<dbReference type="InterPro" id="IPR001279">
    <property type="entry name" value="Metallo-B-lactamas"/>
</dbReference>
<keyword evidence="3" id="KW-1185">Reference proteome</keyword>
<protein>
    <recommendedName>
        <fullName evidence="1">Metallo-beta-lactamase domain-containing protein</fullName>
    </recommendedName>
</protein>
<dbReference type="AlphaFoldDB" id="A0A2V2N8A6"/>
<dbReference type="Pfam" id="PF00753">
    <property type="entry name" value="Lactamase_B"/>
    <property type="match status" value="1"/>
</dbReference>
<dbReference type="SUPFAM" id="SSF56281">
    <property type="entry name" value="Metallo-hydrolase/oxidoreductase"/>
    <property type="match status" value="1"/>
</dbReference>
<gene>
    <name evidence="2" type="ORF">DK846_07240</name>
</gene>
<dbReference type="SMART" id="SM00849">
    <property type="entry name" value="Lactamase_B"/>
    <property type="match status" value="1"/>
</dbReference>
<organism evidence="2 3">
    <name type="scientific">Methanospirillum lacunae</name>
    <dbReference type="NCBI Taxonomy" id="668570"/>
    <lineage>
        <taxon>Archaea</taxon>
        <taxon>Methanobacteriati</taxon>
        <taxon>Methanobacteriota</taxon>
        <taxon>Stenosarchaea group</taxon>
        <taxon>Methanomicrobia</taxon>
        <taxon>Methanomicrobiales</taxon>
        <taxon>Methanospirillaceae</taxon>
        <taxon>Methanospirillum</taxon>
    </lineage>
</organism>
<sequence>MKVRNLTAGSEIYTSNAYLCLPSFPGEGNSEMDNQKCGLLIDTGCDPQILSILKQIESENRSQPVCQVILTHSHYDHTKILKDIKSIWPVKTYAYSAYLHGIDNVVKGGETVQVNGKNFDLIHVPGHSTDSICIYCRENQLLFSGDTPLTIWGTEGTYERPFVEAFEKLVELPVHTIYPGHGEVITKDCNRILEQSLRNLRKSRVL</sequence>
<dbReference type="InterPro" id="IPR050662">
    <property type="entry name" value="Sec-metab_biosynth-thioest"/>
</dbReference>
<proteinExistence type="predicted"/>
<dbReference type="EMBL" id="QGMY01000006">
    <property type="protein sequence ID" value="PWR72738.1"/>
    <property type="molecule type" value="Genomic_DNA"/>
</dbReference>
<dbReference type="Proteomes" id="UP000245657">
    <property type="component" value="Unassembled WGS sequence"/>
</dbReference>
<accession>A0A2V2N8A6</accession>
<dbReference type="PANTHER" id="PTHR23131:SF0">
    <property type="entry name" value="ENDORIBONUCLEASE LACTB2"/>
    <property type="match status" value="1"/>
</dbReference>
<evidence type="ECO:0000313" key="3">
    <source>
        <dbReference type="Proteomes" id="UP000245657"/>
    </source>
</evidence>
<dbReference type="PANTHER" id="PTHR23131">
    <property type="entry name" value="ENDORIBONUCLEASE LACTB2"/>
    <property type="match status" value="1"/>
</dbReference>
<evidence type="ECO:0000313" key="2">
    <source>
        <dbReference type="EMBL" id="PWR72738.1"/>
    </source>
</evidence>
<dbReference type="Gene3D" id="3.60.15.10">
    <property type="entry name" value="Ribonuclease Z/Hydroxyacylglutathione hydrolase-like"/>
    <property type="match status" value="1"/>
</dbReference>
<reference evidence="2 3" key="1">
    <citation type="submission" date="2018-05" db="EMBL/GenBank/DDBJ databases">
        <title>Draft genome of Methanospirillum lacunae Ki8-1.</title>
        <authorList>
            <person name="Dueholm M.S."/>
            <person name="Nielsen P.H."/>
            <person name="Bakmann L.F."/>
            <person name="Otzen D.E."/>
        </authorList>
    </citation>
    <scope>NUCLEOTIDE SEQUENCE [LARGE SCALE GENOMIC DNA]</scope>
    <source>
        <strain evidence="2 3">Ki8-1</strain>
    </source>
</reference>
<name>A0A2V2N8A6_9EURY</name>
<dbReference type="InterPro" id="IPR036866">
    <property type="entry name" value="RibonucZ/Hydroxyglut_hydro"/>
</dbReference>
<feature type="domain" description="Metallo-beta-lactamase" evidence="1">
    <location>
        <begin position="26"/>
        <end position="181"/>
    </location>
</feature>
<evidence type="ECO:0000259" key="1">
    <source>
        <dbReference type="SMART" id="SM00849"/>
    </source>
</evidence>